<keyword evidence="2" id="KW-0472">Membrane</keyword>
<dbReference type="KEGG" id="awu:BEN71_13575"/>
<dbReference type="EMBL" id="CP033133">
    <property type="protein sequence ID" value="AYO55126.1"/>
    <property type="molecule type" value="Genomic_DNA"/>
</dbReference>
<protein>
    <submittedName>
        <fullName evidence="4">Uncharacterized protein</fullName>
    </submittedName>
</protein>
<evidence type="ECO:0000313" key="3">
    <source>
        <dbReference type="EMBL" id="AYO55126.1"/>
    </source>
</evidence>
<evidence type="ECO:0000256" key="2">
    <source>
        <dbReference type="SAM" id="Phobius"/>
    </source>
</evidence>
<dbReference type="STRING" id="1879050.GCA_001696605_00806"/>
<evidence type="ECO:0000313" key="5">
    <source>
        <dbReference type="Proteomes" id="UP000279962"/>
    </source>
</evidence>
<feature type="transmembrane region" description="Helical" evidence="2">
    <location>
        <begin position="6"/>
        <end position="24"/>
    </location>
</feature>
<dbReference type="EMBL" id="SGSQ01000015">
    <property type="protein sequence ID" value="RZG45938.1"/>
    <property type="molecule type" value="Genomic_DNA"/>
</dbReference>
<reference evidence="4 6" key="2">
    <citation type="submission" date="2019-02" db="EMBL/GenBank/DDBJ databases">
        <title>The Batch Genome Submission of Acinetobacter spp. strains.</title>
        <authorList>
            <person name="Qin J."/>
            <person name="Hu Y."/>
            <person name="Ye H."/>
            <person name="Wei L."/>
            <person name="Feng Y."/>
            <person name="Zong Z."/>
        </authorList>
    </citation>
    <scope>NUCLEOTIDE SEQUENCE [LARGE SCALE GENOMIC DNA]</scope>
    <source>
        <strain evidence="4 6">WCHAW060049</strain>
    </source>
</reference>
<organism evidence="4 6">
    <name type="scientific">Acinetobacter wuhouensis</name>
    <dbReference type="NCBI Taxonomy" id="1879050"/>
    <lineage>
        <taxon>Bacteria</taxon>
        <taxon>Pseudomonadati</taxon>
        <taxon>Pseudomonadota</taxon>
        <taxon>Gammaproteobacteria</taxon>
        <taxon>Moraxellales</taxon>
        <taxon>Moraxellaceae</taxon>
        <taxon>Acinetobacter</taxon>
    </lineage>
</organism>
<evidence type="ECO:0000313" key="4">
    <source>
        <dbReference type="EMBL" id="RZG45938.1"/>
    </source>
</evidence>
<dbReference type="RefSeq" id="WP_068973526.1">
    <property type="nucleotide sequence ID" value="NZ_CP031716.1"/>
</dbReference>
<keyword evidence="1" id="KW-0175">Coiled coil</keyword>
<reference evidence="3 5" key="1">
    <citation type="submission" date="2018-10" db="EMBL/GenBank/DDBJ databases">
        <title>The complete genome of Acinetobacter wuhouensis strain WCHAW010062.</title>
        <authorList>
            <person name="Hu Y."/>
            <person name="Long H."/>
            <person name="Feng Y."/>
            <person name="Zong Z."/>
        </authorList>
    </citation>
    <scope>NUCLEOTIDE SEQUENCE [LARGE SCALE GENOMIC DNA]</scope>
    <source>
        <strain evidence="3 5">WCHAW010062</strain>
    </source>
</reference>
<dbReference type="Proteomes" id="UP000293863">
    <property type="component" value="Unassembled WGS sequence"/>
</dbReference>
<sequence>MKIALIGLVILSVIVLLGLLFMSFKLLRKTQKEESAVRKEMRKSGNYQVHPQVAEELKRLDQLKKDLENKNKEHQNK</sequence>
<dbReference type="AlphaFoldDB" id="A0A385C708"/>
<proteinExistence type="predicted"/>
<keyword evidence="6" id="KW-1185">Reference proteome</keyword>
<name>A0A385C708_9GAMM</name>
<evidence type="ECO:0000313" key="6">
    <source>
        <dbReference type="Proteomes" id="UP000293863"/>
    </source>
</evidence>
<keyword evidence="2" id="KW-1133">Transmembrane helix</keyword>
<accession>A0A385C708</accession>
<gene>
    <name evidence="3" type="ORF">CDG68_16320</name>
    <name evidence="4" type="ORF">EXU28_10645</name>
</gene>
<dbReference type="Proteomes" id="UP000279962">
    <property type="component" value="Chromosome"/>
</dbReference>
<keyword evidence="2" id="KW-0812">Transmembrane</keyword>
<dbReference type="OrthoDB" id="6713372at2"/>
<evidence type="ECO:0000256" key="1">
    <source>
        <dbReference type="SAM" id="Coils"/>
    </source>
</evidence>
<feature type="coiled-coil region" evidence="1">
    <location>
        <begin position="50"/>
        <end position="77"/>
    </location>
</feature>